<evidence type="ECO:0000313" key="2">
    <source>
        <dbReference type="Proteomes" id="UP000196084"/>
    </source>
</evidence>
<dbReference type="AlphaFoldDB" id="A0A202E3Q7"/>
<dbReference type="RefSeq" id="WP_087715595.1">
    <property type="nucleotide sequence ID" value="NZ_MWPH01000005.1"/>
</dbReference>
<evidence type="ECO:0000313" key="1">
    <source>
        <dbReference type="EMBL" id="OVE82926.1"/>
    </source>
</evidence>
<reference evidence="1 2" key="1">
    <citation type="submission" date="2017-02" db="EMBL/GenBank/DDBJ databases">
        <title>Natronthermophilus aegyptiacus gen. nov.,sp. nov., an aerobic, extremely halophilic alkalithermophilic archaeon isolated from the athalassohaline Wadi An Natrun, Egypt.</title>
        <authorList>
            <person name="Zhao B."/>
        </authorList>
    </citation>
    <scope>NUCLEOTIDE SEQUENCE [LARGE SCALE GENOMIC DNA]</scope>
    <source>
        <strain evidence="1 2">CGMCC 1.3597</strain>
    </source>
</reference>
<comment type="caution">
    <text evidence="1">The sequence shown here is derived from an EMBL/GenBank/DDBJ whole genome shotgun (WGS) entry which is preliminary data.</text>
</comment>
<accession>A0A202E3Q7</accession>
<name>A0A202E3Q7_9EURY</name>
<keyword evidence="2" id="KW-1185">Reference proteome</keyword>
<proteinExistence type="predicted"/>
<dbReference type="EMBL" id="MWPH01000005">
    <property type="protein sequence ID" value="OVE82926.1"/>
    <property type="molecule type" value="Genomic_DNA"/>
</dbReference>
<dbReference type="Proteomes" id="UP000196084">
    <property type="component" value="Unassembled WGS sequence"/>
</dbReference>
<gene>
    <name evidence="1" type="ORF">B2G88_18205</name>
</gene>
<organism evidence="1 2">
    <name type="scientific">Natronolimnobius baerhuensis</name>
    <dbReference type="NCBI Taxonomy" id="253108"/>
    <lineage>
        <taxon>Archaea</taxon>
        <taxon>Methanobacteriati</taxon>
        <taxon>Methanobacteriota</taxon>
        <taxon>Stenosarchaea group</taxon>
        <taxon>Halobacteria</taxon>
        <taxon>Halobacteriales</taxon>
        <taxon>Natrialbaceae</taxon>
        <taxon>Natronolimnobius</taxon>
    </lineage>
</organism>
<sequence>MIECKIIEIEPEAQYGETVYTQTVVVKLNNGDELNVFDGTVPVLSSDQIGDQVQLKVVARANSISQSDQKPLVKGGSKSTQQYVGDIIEFIKQPSWSDLDDTIGICAKIPSGTIYVDMEKTQQKTTNHMFDIGDTVCIEAYRTDVVEMMS</sequence>
<protein>
    <submittedName>
        <fullName evidence="1">Uncharacterized protein</fullName>
    </submittedName>
</protein>